<dbReference type="InterPro" id="IPR044855">
    <property type="entry name" value="CoA-Trfase_III_dom3_sf"/>
</dbReference>
<gene>
    <name evidence="1" type="ORF">DM82_5431</name>
</gene>
<dbReference type="GO" id="GO:0003824">
    <property type="term" value="F:catalytic activity"/>
    <property type="evidence" value="ECO:0007669"/>
    <property type="project" value="InterPro"/>
</dbReference>
<dbReference type="Pfam" id="PF02515">
    <property type="entry name" value="CoA_transf_3"/>
    <property type="match status" value="1"/>
</dbReference>
<name>A0AAI8BCL5_9BURK</name>
<dbReference type="InterPro" id="IPR003673">
    <property type="entry name" value="CoA-Trfase_fam_III"/>
</dbReference>
<sequence length="474" mass="51089">MPDLSSLSQSEQSEQSGRARTATYLHEIWRAANGDPDYLRALRFSGAGVLPSVFPVTDFASAAIGAASAAIAELVHRATGKLPGVHVDRRYASLWFGTSLRPRGWHVPPPWDVIAGDYRTADGWIRLHTNAPHHRDAVLAVLGAPLDKAAVARAVEQWRGDALESAVVAQGGCAAAMHTQDEWARHPQGLAVRAEPLLIHDDVAVEGKRPAWSAPAERPLHGVRVLDLTRILAGPVATRFLAGFGAQVLRIDPIGWDEPNTVPEVVLGKRCARIDLKSGEGRALLRRLIGEADVMVHGYRPDALERLGFDADERRRINPGLVDVSLDAYGWSGPWRGRRGFDSLVQTSAGIVETGMRETRDERPVPLPVQALDHGAGYFLATAAIRGLARRLATGVGARTRASLARTAVLLASGGLQEQGRPPIAPETPDDLAEWIEETNWGPAQRVRAPVAVDGAPVRWPHPASALGSSPAEW</sequence>
<dbReference type="SUPFAM" id="SSF89796">
    <property type="entry name" value="CoA-transferase family III (CaiB/BaiF)"/>
    <property type="match status" value="2"/>
</dbReference>
<dbReference type="InterPro" id="IPR050509">
    <property type="entry name" value="CoA-transferase_III"/>
</dbReference>
<dbReference type="EMBL" id="CP008727">
    <property type="protein sequence ID" value="AIO69534.1"/>
    <property type="molecule type" value="Genomic_DNA"/>
</dbReference>
<reference evidence="1 2" key="1">
    <citation type="submission" date="2014-06" db="EMBL/GenBank/DDBJ databases">
        <authorList>
            <person name="Bishop-Lilly K.A."/>
            <person name="Broomall S.M."/>
            <person name="Chain P.S."/>
            <person name="Chertkov O."/>
            <person name="Coyne S.R."/>
            <person name="Daligault H.E."/>
            <person name="Davenport K.W."/>
            <person name="Erkkila T."/>
            <person name="Frey K.G."/>
            <person name="Gibbons H.S."/>
            <person name="Gu W."/>
            <person name="Jaissle J."/>
            <person name="Johnson S.L."/>
            <person name="Koroleva G.I."/>
            <person name="Ladner J.T."/>
            <person name="Lo C.-C."/>
            <person name="Minogue T.D."/>
            <person name="Munk C."/>
            <person name="Palacios G.F."/>
            <person name="Redden C.L."/>
            <person name="Rosenzweig C.N."/>
            <person name="Scholz M.B."/>
            <person name="Teshima H."/>
            <person name="Xu Y."/>
        </authorList>
    </citation>
    <scope>NUCLEOTIDE SEQUENCE [LARGE SCALE GENOMIC DNA]</scope>
    <source>
        <strain evidence="1 2">EO147</strain>
    </source>
</reference>
<dbReference type="KEGG" id="bok:DM82_5431"/>
<dbReference type="Gene3D" id="3.30.1540.10">
    <property type="entry name" value="formyl-coa transferase, domain 3"/>
    <property type="match status" value="1"/>
</dbReference>
<evidence type="ECO:0000313" key="1">
    <source>
        <dbReference type="EMBL" id="AIO69534.1"/>
    </source>
</evidence>
<accession>A0AAI8BCL5</accession>
<dbReference type="InterPro" id="IPR023606">
    <property type="entry name" value="CoA-Trfase_III_dom_1_sf"/>
</dbReference>
<proteinExistence type="predicted"/>
<dbReference type="PANTHER" id="PTHR48228">
    <property type="entry name" value="SUCCINYL-COA--D-CITRAMALATE COA-TRANSFERASE"/>
    <property type="match status" value="1"/>
</dbReference>
<dbReference type="RefSeq" id="WP_010109129.1">
    <property type="nucleotide sequence ID" value="NZ_CP008727.1"/>
</dbReference>
<dbReference type="PANTHER" id="PTHR48228:SF4">
    <property type="entry name" value="BLR3030 PROTEIN"/>
    <property type="match status" value="1"/>
</dbReference>
<dbReference type="AlphaFoldDB" id="A0AAI8BCL5"/>
<dbReference type="Proteomes" id="UP000029424">
    <property type="component" value="Chromosome 2"/>
</dbReference>
<evidence type="ECO:0000313" key="2">
    <source>
        <dbReference type="Proteomes" id="UP000029424"/>
    </source>
</evidence>
<dbReference type="Gene3D" id="3.40.50.10540">
    <property type="entry name" value="Crotonobetainyl-coa:carnitine coa-transferase, domain 1"/>
    <property type="match status" value="2"/>
</dbReference>
<keyword evidence="2" id="KW-1185">Reference proteome</keyword>
<organism evidence="1 2">
    <name type="scientific">Burkholderia oklahomensis</name>
    <dbReference type="NCBI Taxonomy" id="342113"/>
    <lineage>
        <taxon>Bacteria</taxon>
        <taxon>Pseudomonadati</taxon>
        <taxon>Pseudomonadota</taxon>
        <taxon>Betaproteobacteria</taxon>
        <taxon>Burkholderiales</taxon>
        <taxon>Burkholderiaceae</taxon>
        <taxon>Burkholderia</taxon>
        <taxon>pseudomallei group</taxon>
    </lineage>
</organism>
<protein>
    <submittedName>
        <fullName evidence="1">CoA-transferase III family protein</fullName>
    </submittedName>
</protein>